<dbReference type="EMBL" id="LAZR01003465">
    <property type="protein sequence ID" value="KKN18036.1"/>
    <property type="molecule type" value="Genomic_DNA"/>
</dbReference>
<sequence length="829" mass="93994">MPIDDCLRELGQKLSEVEKYEVLEELDRRGRARDKQGSLPGLGEAMREAAEQMAHEEQLKAIIFAVREAKTVRSLQQSYGLVTRWEDRSKGLFSLLVGLNDPIAGGRLSIDARFKAIRARWLGGLIKDLETEGVFHAVKSRHIDREIMEELFEFREGGELGISGNAEALKVARVAHKYFELARRRQNRAGAWIRELQGYASRQTHDMRKLDKAGFDRWMADTVDKLDWELTFKGEDQATFMREAYRNIVSGDQLIADGLADEFKVTGLSAGPLAERVSEPRILFFKDADSAFEYNRQYGRFSFLEGMVHQLSHAARNTALMASFGPDPEKGFKRLHARLLDEARAADKPKEVQKLRRKRIDYAWKEVSGQTRIPGNHLGAAVGSGYRAWKNMSVLGLATISSISDIPMAAAELRYQGHNLLSGYMNQFARILKGRGAKDQREIARQLGVGFDGMIGQLYARLSAVDDLPGSLAKMQTWFFKANLLEWWTDAHKVGVTLMMSNHLARQRSKPWAQLDEPLRRVLSLYDITAREWGVISQLARREPDGRIYISPDSVRDLDVGAIRDLYPELKNVTQRRDLDEFGASLYAPPIEEAKDRLEDKLRAYFTDRADFAVPMPGAREQVMMKMGTQPGTVVGEALRFFFQFKGFPMAAMSKIMGRELHGKAKPDILGMVHVIIGTTVMGALSFTVKDTLKNRTWRDPSDWKTWAAAMVQGGGAGILGDFLFAETNRFGRGFWSSMGGPMMGNVEDVARIIGRIKRGDDVAASVFYTMINNTPFINLFYTRLALDFLILYQIQEWLNPGYFRRAEGRMQRERGQGFIIPPRKFTRR</sequence>
<dbReference type="AlphaFoldDB" id="A0A0F9QY26"/>
<proteinExistence type="predicted"/>
<reference evidence="2" key="1">
    <citation type="journal article" date="2015" name="Nature">
        <title>Complex archaea that bridge the gap between prokaryotes and eukaryotes.</title>
        <authorList>
            <person name="Spang A."/>
            <person name="Saw J.H."/>
            <person name="Jorgensen S.L."/>
            <person name="Zaremba-Niedzwiedzka K."/>
            <person name="Martijn J."/>
            <person name="Lind A.E."/>
            <person name="van Eijk R."/>
            <person name="Schleper C."/>
            <person name="Guy L."/>
            <person name="Ettema T.J."/>
        </authorList>
    </citation>
    <scope>NUCLEOTIDE SEQUENCE</scope>
</reference>
<gene>
    <name evidence="2" type="ORF">LCGC14_0959770</name>
</gene>
<feature type="transmembrane region" description="Helical" evidence="1">
    <location>
        <begin position="669"/>
        <end position="689"/>
    </location>
</feature>
<comment type="caution">
    <text evidence="2">The sequence shown here is derived from an EMBL/GenBank/DDBJ whole genome shotgun (WGS) entry which is preliminary data.</text>
</comment>
<keyword evidence="1" id="KW-1133">Transmembrane helix</keyword>
<evidence type="ECO:0000256" key="1">
    <source>
        <dbReference type="SAM" id="Phobius"/>
    </source>
</evidence>
<organism evidence="2">
    <name type="scientific">marine sediment metagenome</name>
    <dbReference type="NCBI Taxonomy" id="412755"/>
    <lineage>
        <taxon>unclassified sequences</taxon>
        <taxon>metagenomes</taxon>
        <taxon>ecological metagenomes</taxon>
    </lineage>
</organism>
<name>A0A0F9QY26_9ZZZZ</name>
<keyword evidence="1" id="KW-0472">Membrane</keyword>
<evidence type="ECO:0000313" key="2">
    <source>
        <dbReference type="EMBL" id="KKN18036.1"/>
    </source>
</evidence>
<accession>A0A0F9QY26</accession>
<keyword evidence="1" id="KW-0812">Transmembrane</keyword>
<protein>
    <submittedName>
        <fullName evidence="2">Uncharacterized protein</fullName>
    </submittedName>
</protein>